<keyword evidence="6" id="KW-0812">Transmembrane</keyword>
<evidence type="ECO:0000256" key="2">
    <source>
        <dbReference type="ARBA" id="ARBA00023136"/>
    </source>
</evidence>
<feature type="transmembrane region" description="Helical" evidence="6">
    <location>
        <begin position="280"/>
        <end position="303"/>
    </location>
</feature>
<gene>
    <name evidence="7" type="ORF">LY89DRAFT_414203</name>
</gene>
<dbReference type="KEGG" id="psco:LY89DRAFT_414203"/>
<keyword evidence="4" id="KW-0961">Cell wall biogenesis/degradation</keyword>
<evidence type="ECO:0000313" key="7">
    <source>
        <dbReference type="EMBL" id="KUJ06263.1"/>
    </source>
</evidence>
<dbReference type="Pfam" id="PF03935">
    <property type="entry name" value="SKN1_KRE6_Sbg1"/>
    <property type="match status" value="1"/>
</dbReference>
<organism evidence="7 8">
    <name type="scientific">Mollisia scopiformis</name>
    <name type="common">Conifer needle endophyte fungus</name>
    <name type="synonym">Phialocephala scopiformis</name>
    <dbReference type="NCBI Taxonomy" id="149040"/>
    <lineage>
        <taxon>Eukaryota</taxon>
        <taxon>Fungi</taxon>
        <taxon>Dikarya</taxon>
        <taxon>Ascomycota</taxon>
        <taxon>Pezizomycotina</taxon>
        <taxon>Leotiomycetes</taxon>
        <taxon>Helotiales</taxon>
        <taxon>Mollisiaceae</taxon>
        <taxon>Mollisia</taxon>
    </lineage>
</organism>
<dbReference type="RefSeq" id="XP_018060618.1">
    <property type="nucleotide sequence ID" value="XM_018207355.1"/>
</dbReference>
<evidence type="ECO:0000256" key="6">
    <source>
        <dbReference type="SAM" id="Phobius"/>
    </source>
</evidence>
<feature type="compositionally biased region" description="Low complexity" evidence="5">
    <location>
        <begin position="92"/>
        <end position="106"/>
    </location>
</feature>
<dbReference type="InParanoid" id="A0A132B1Z9"/>
<keyword evidence="8" id="KW-1185">Reference proteome</keyword>
<dbReference type="Proteomes" id="UP000070700">
    <property type="component" value="Unassembled WGS sequence"/>
</dbReference>
<name>A0A132B1Z9_MOLSC</name>
<dbReference type="EMBL" id="KQ947449">
    <property type="protein sequence ID" value="KUJ06263.1"/>
    <property type="molecule type" value="Genomic_DNA"/>
</dbReference>
<dbReference type="GO" id="GO:0016020">
    <property type="term" value="C:membrane"/>
    <property type="evidence" value="ECO:0007669"/>
    <property type="project" value="UniProtKB-SubCell"/>
</dbReference>
<evidence type="ECO:0000256" key="3">
    <source>
        <dbReference type="ARBA" id="ARBA00023180"/>
    </source>
</evidence>
<evidence type="ECO:0000256" key="5">
    <source>
        <dbReference type="SAM" id="MobiDB-lite"/>
    </source>
</evidence>
<comment type="subcellular location">
    <subcellularLocation>
        <location evidence="1">Membrane</location>
    </subcellularLocation>
</comment>
<dbReference type="AlphaFoldDB" id="A0A132B1Z9"/>
<keyword evidence="6" id="KW-1133">Transmembrane helix</keyword>
<proteinExistence type="predicted"/>
<reference evidence="7 8" key="1">
    <citation type="submission" date="2015-10" db="EMBL/GenBank/DDBJ databases">
        <title>Full genome of DAOMC 229536 Phialocephala scopiformis, a fungal endophyte of spruce producing the potent anti-insectan compound rugulosin.</title>
        <authorList>
            <consortium name="DOE Joint Genome Institute"/>
            <person name="Walker A.K."/>
            <person name="Frasz S.L."/>
            <person name="Seifert K.A."/>
            <person name="Miller J.D."/>
            <person name="Mondo S.J."/>
            <person name="Labutti K."/>
            <person name="Lipzen A."/>
            <person name="Dockter R."/>
            <person name="Kennedy M."/>
            <person name="Grigoriev I.V."/>
            <person name="Spatafora J.W."/>
        </authorList>
    </citation>
    <scope>NUCLEOTIDE SEQUENCE [LARGE SCALE GENOMIC DNA]</scope>
    <source>
        <strain evidence="7 8">CBS 120377</strain>
    </source>
</reference>
<feature type="compositionally biased region" description="Polar residues" evidence="5">
    <location>
        <begin position="63"/>
        <end position="72"/>
    </location>
</feature>
<protein>
    <submittedName>
        <fullName evidence="7">Uncharacterized protein</fullName>
    </submittedName>
</protein>
<sequence>MAPLRRAPPAVPSREGSAEDVGDYQAGRSSSSLGAERNSSEIRSTSSNSVIQRASAESLPQKIISSTSNTENAFAIPSRRTSYVPAVPSPLNPSSSQSSASSISSSDEIAVAEGDISPIESSASGDVSRSRQLGRKSSSNLSPPQAFLRQKSASTLLRPSTPETPKRLNDLGRDYSRYPSSPDLRSNSRPPGSKSRVAVNTAPLLRTTTTNPFNDSQADLEKWGYPDDSIAAFQPYHGGEKGFILYADEIEADDNMHMPRDDDDIVYKPKLSEYFNRKQIISTIGGIFLLLGLLCVFIVLPVLTFSTHLLTPTGKYVVDDGPAWAHVNNNSYALLNNVRRGGKLNFLRDHFWHFS</sequence>
<accession>A0A132B1Z9</accession>
<evidence type="ECO:0000256" key="4">
    <source>
        <dbReference type="ARBA" id="ARBA00023316"/>
    </source>
</evidence>
<dbReference type="InterPro" id="IPR005629">
    <property type="entry name" value="Skn1/Kre6/Sbg1"/>
</dbReference>
<dbReference type="GeneID" id="28817081"/>
<evidence type="ECO:0000313" key="8">
    <source>
        <dbReference type="Proteomes" id="UP000070700"/>
    </source>
</evidence>
<feature type="region of interest" description="Disordered" evidence="5">
    <location>
        <begin position="1"/>
        <end position="213"/>
    </location>
</feature>
<feature type="compositionally biased region" description="Polar residues" evidence="5">
    <location>
        <begin position="119"/>
        <end position="143"/>
    </location>
</feature>
<keyword evidence="2 6" id="KW-0472">Membrane</keyword>
<feature type="compositionally biased region" description="Basic and acidic residues" evidence="5">
    <location>
        <begin position="164"/>
        <end position="176"/>
    </location>
</feature>
<dbReference type="OrthoDB" id="412647at2759"/>
<feature type="compositionally biased region" description="Polar residues" evidence="5">
    <location>
        <begin position="151"/>
        <end position="163"/>
    </location>
</feature>
<keyword evidence="3" id="KW-0325">Glycoprotein</keyword>
<evidence type="ECO:0000256" key="1">
    <source>
        <dbReference type="ARBA" id="ARBA00004370"/>
    </source>
</evidence>